<dbReference type="RefSeq" id="WP_123779155.1">
    <property type="nucleotide sequence ID" value="NZ_RKMG01000002.1"/>
</dbReference>
<comment type="caution">
    <text evidence="1">The sequence shown here is derived from an EMBL/GenBank/DDBJ whole genome shotgun (WGS) entry which is preliminary data.</text>
</comment>
<keyword evidence="2" id="KW-1185">Reference proteome</keyword>
<protein>
    <submittedName>
        <fullName evidence="1">Uncharacterized protein</fullName>
    </submittedName>
</protein>
<proteinExistence type="predicted"/>
<evidence type="ECO:0000313" key="1">
    <source>
        <dbReference type="EMBL" id="RPA65052.1"/>
    </source>
</evidence>
<dbReference type="EMBL" id="RKMG01000002">
    <property type="protein sequence ID" value="RPA65052.1"/>
    <property type="molecule type" value="Genomic_DNA"/>
</dbReference>
<dbReference type="Proteomes" id="UP000273977">
    <property type="component" value="Unassembled WGS sequence"/>
</dbReference>
<gene>
    <name evidence="1" type="ORF">EF384_01190</name>
</gene>
<sequence length="101" mass="12387">MTNDIYIYTGKQLLWELYQKFMSFDDIVWRTFLNDYDEFGNFKDIEADRLYVVNSELEILREAHIEDLTFQEVLKAFQDAAPYWRDQWLKELRDRFSGKVK</sequence>
<accession>A0A3N4GQC7</accession>
<name>A0A3N4GQC7_9LACT</name>
<reference evidence="1 2" key="1">
    <citation type="submission" date="2018-11" db="EMBL/GenBank/DDBJ databases">
        <title>Aerococcus sp. SJQ22, whole genome shotgun sequence.</title>
        <authorList>
            <person name="Sun L."/>
            <person name="Gao X."/>
            <person name="Chen W."/>
            <person name="Huang K."/>
        </authorList>
    </citation>
    <scope>NUCLEOTIDE SEQUENCE [LARGE SCALE GENOMIC DNA]</scope>
    <source>
        <strain evidence="1 2">SJQ22</strain>
    </source>
</reference>
<dbReference type="AlphaFoldDB" id="A0A3N4GQC7"/>
<evidence type="ECO:0000313" key="2">
    <source>
        <dbReference type="Proteomes" id="UP000273977"/>
    </source>
</evidence>
<organism evidence="1 2">
    <name type="scientific">Aerococcus agrisoli</name>
    <dbReference type="NCBI Taxonomy" id="2487350"/>
    <lineage>
        <taxon>Bacteria</taxon>
        <taxon>Bacillati</taxon>
        <taxon>Bacillota</taxon>
        <taxon>Bacilli</taxon>
        <taxon>Lactobacillales</taxon>
        <taxon>Aerococcaceae</taxon>
        <taxon>Aerococcus</taxon>
    </lineage>
</organism>